<dbReference type="GO" id="GO:0046782">
    <property type="term" value="P:regulation of viral transcription"/>
    <property type="evidence" value="ECO:0007669"/>
    <property type="project" value="InterPro"/>
</dbReference>
<proteinExistence type="predicted"/>
<organism evidence="2">
    <name type="scientific">seawater metagenome</name>
    <dbReference type="NCBI Taxonomy" id="1561972"/>
    <lineage>
        <taxon>unclassified sequences</taxon>
        <taxon>metagenomes</taxon>
        <taxon>ecological metagenomes</taxon>
    </lineage>
</organism>
<reference evidence="2" key="1">
    <citation type="submission" date="2019-09" db="EMBL/GenBank/DDBJ databases">
        <authorList>
            <person name="Needham M D."/>
        </authorList>
    </citation>
    <scope>NUCLEOTIDE SEQUENCE</scope>
</reference>
<dbReference type="Pfam" id="PF04947">
    <property type="entry name" value="Pox_VLTF3"/>
    <property type="match status" value="1"/>
</dbReference>
<dbReference type="AlphaFoldDB" id="A0A5E8CHP0"/>
<protein>
    <submittedName>
        <fullName evidence="2">Poxvirus Late Transcription Factor VLTF3 like</fullName>
    </submittedName>
</protein>
<evidence type="ECO:0000256" key="1">
    <source>
        <dbReference type="SAM" id="Coils"/>
    </source>
</evidence>
<evidence type="ECO:0000313" key="2">
    <source>
        <dbReference type="EMBL" id="VVU94883.1"/>
    </source>
</evidence>
<dbReference type="InterPro" id="IPR007031">
    <property type="entry name" value="Poxvirus_VLTF3"/>
</dbReference>
<dbReference type="EMBL" id="CABVLZ010000002">
    <property type="protein sequence ID" value="VVU94883.1"/>
    <property type="molecule type" value="Genomic_DNA"/>
</dbReference>
<gene>
    <name evidence="2" type="ORF">CPAV1605_608</name>
</gene>
<name>A0A5E8CHP0_9ZZZZ</name>
<keyword evidence="1" id="KW-0175">Coiled coil</keyword>
<feature type="coiled-coil region" evidence="1">
    <location>
        <begin position="36"/>
        <end position="103"/>
    </location>
</feature>
<accession>A0A5E8CHP0</accession>
<sequence length="396" mass="47276">MSTFKYKPKKQLHKKKKDTNINTTLDMRHKQKMKYFDNRKLDLPKLKKELEDFQEELNQYDNINYCDCTFNEISRKAELKNTIDNLKIEINNIENNFEEMQYYSNTLGLLVDYYSIIEDDVSSNSKRGDSGVSIMDFLSKKKEANEEESEKSKSNSRATIYDNYLLIIDGCRLKKKEYSCIKYCEHCNTEKILSACDGMFICTKCGDCEMAIVDSDRPNYKDPSKDTSTYAYKRINHFNEWLNQFQAKESTEIPKDVYDKVLLEINRLRITNLAELSADKMRKILKKLRLNKYYEHIPHIINKLNGLPPPKLSRETERKLRHMFREIQEPFTLYRPKGRKNFLSYSYILHKFCELLELDEFLPCFPLLKSHEKLLQQDKVWKKICQHVNWEFYPSC</sequence>